<dbReference type="RefSeq" id="WP_379000527.1">
    <property type="nucleotide sequence ID" value="NZ_JBHSMT010000030.1"/>
</dbReference>
<evidence type="ECO:0000256" key="3">
    <source>
        <dbReference type="ARBA" id="ARBA00022913"/>
    </source>
</evidence>
<protein>
    <submittedName>
        <fullName evidence="9">Hemagglutinin repeat-containing protein</fullName>
    </submittedName>
</protein>
<dbReference type="InterPro" id="IPR025157">
    <property type="entry name" value="Hemagglutinin_rpt"/>
</dbReference>
<evidence type="ECO:0000256" key="1">
    <source>
        <dbReference type="ARBA" id="ARBA00004219"/>
    </source>
</evidence>
<keyword evidence="2" id="KW-0800">Toxin</keyword>
<evidence type="ECO:0000259" key="8">
    <source>
        <dbReference type="Pfam" id="PF24241"/>
    </source>
</evidence>
<evidence type="ECO:0000259" key="7">
    <source>
        <dbReference type="Pfam" id="PF04829"/>
    </source>
</evidence>
<feature type="domain" description="VENN motif-containing" evidence="7">
    <location>
        <begin position="977"/>
        <end position="1025"/>
    </location>
</feature>
<evidence type="ECO:0000256" key="2">
    <source>
        <dbReference type="ARBA" id="ARBA00022656"/>
    </source>
</evidence>
<feature type="domain" description="Putative cytidine deaminase C-terminal" evidence="8">
    <location>
        <begin position="1252"/>
        <end position="1384"/>
    </location>
</feature>
<feature type="compositionally biased region" description="Polar residues" evidence="6">
    <location>
        <begin position="437"/>
        <end position="451"/>
    </location>
</feature>
<evidence type="ECO:0000256" key="4">
    <source>
        <dbReference type="ARBA" id="ARBA00023026"/>
    </source>
</evidence>
<keyword evidence="5" id="KW-0175">Coiled coil</keyword>
<evidence type="ECO:0000313" key="9">
    <source>
        <dbReference type="EMBL" id="MFC5476383.1"/>
    </source>
</evidence>
<feature type="coiled-coil region" evidence="5">
    <location>
        <begin position="803"/>
        <end position="866"/>
    </location>
</feature>
<dbReference type="InterPro" id="IPR057580">
    <property type="entry name" value="Deam_C"/>
</dbReference>
<gene>
    <name evidence="9" type="ORF">ACFPM8_20655</name>
</gene>
<evidence type="ECO:0000313" key="10">
    <source>
        <dbReference type="Proteomes" id="UP001596045"/>
    </source>
</evidence>
<comment type="caution">
    <text evidence="9">The sequence shown here is derived from an EMBL/GenBank/DDBJ whole genome shotgun (WGS) entry which is preliminary data.</text>
</comment>
<feature type="compositionally biased region" description="Polar residues" evidence="6">
    <location>
        <begin position="699"/>
        <end position="710"/>
    </location>
</feature>
<comment type="subcellular location">
    <subcellularLocation>
        <location evidence="1">Target cell</location>
        <location evidence="1">Target cell cytoplasm</location>
    </subcellularLocation>
</comment>
<feature type="region of interest" description="Disordered" evidence="6">
    <location>
        <begin position="698"/>
        <end position="722"/>
    </location>
</feature>
<proteinExistence type="predicted"/>
<dbReference type="Pfam" id="PF13332">
    <property type="entry name" value="Fil_haemagg_2"/>
    <property type="match status" value="4"/>
</dbReference>
<organism evidence="9 10">
    <name type="scientific">Paraherbaspirillum soli</name>
    <dbReference type="NCBI Taxonomy" id="631222"/>
    <lineage>
        <taxon>Bacteria</taxon>
        <taxon>Pseudomonadati</taxon>
        <taxon>Pseudomonadota</taxon>
        <taxon>Betaproteobacteria</taxon>
        <taxon>Burkholderiales</taxon>
        <taxon>Oxalobacteraceae</taxon>
        <taxon>Paraherbaspirillum</taxon>
    </lineage>
</organism>
<reference evidence="10" key="1">
    <citation type="journal article" date="2019" name="Int. J. Syst. Evol. Microbiol.">
        <title>The Global Catalogue of Microorganisms (GCM) 10K type strain sequencing project: providing services to taxonomists for standard genome sequencing and annotation.</title>
        <authorList>
            <consortium name="The Broad Institute Genomics Platform"/>
            <consortium name="The Broad Institute Genome Sequencing Center for Infectious Disease"/>
            <person name="Wu L."/>
            <person name="Ma J."/>
        </authorList>
    </citation>
    <scope>NUCLEOTIDE SEQUENCE [LARGE SCALE GENOMIC DNA]</scope>
    <source>
        <strain evidence="10">JCM 17066</strain>
    </source>
</reference>
<dbReference type="Pfam" id="PF04829">
    <property type="entry name" value="PT-VENN"/>
    <property type="match status" value="1"/>
</dbReference>
<feature type="region of interest" description="Disordered" evidence="6">
    <location>
        <begin position="437"/>
        <end position="457"/>
    </location>
</feature>
<accession>A0ABW0MDT4</accession>
<dbReference type="Pfam" id="PF24241">
    <property type="entry name" value="Deam_C"/>
    <property type="match status" value="1"/>
</dbReference>
<keyword evidence="10" id="KW-1185">Reference proteome</keyword>
<dbReference type="EMBL" id="JBHSMT010000030">
    <property type="protein sequence ID" value="MFC5476383.1"/>
    <property type="molecule type" value="Genomic_DNA"/>
</dbReference>
<name>A0ABW0MDT4_9BURK</name>
<evidence type="ECO:0000256" key="6">
    <source>
        <dbReference type="SAM" id="MobiDB-lite"/>
    </source>
</evidence>
<dbReference type="Proteomes" id="UP001596045">
    <property type="component" value="Unassembled WGS sequence"/>
</dbReference>
<sequence>MTQHGSSVASQNGSTRIQAGQQLRVVASDLGAGKDLTLIGQSVDLSAAQNTSVEHGAQQSSSSGFSVGATLNPLAAFKDAYQQSASNNKSTSFLGRSSKHADAMADGSLAAMTPVVVQAGSRSASGNQDHASSSAQVSTLTAGNKLTILATGGSITSQGASISAEGDALLIARDNINLDVAHTLESQGQTNSSKGWSMDNRGSLPMGVFHGQGNGDGTTDTVRGTSLSVGGKASLATTTGDITLTASNLAVNGDLNISAAKNLTIQSGQNTFDNANQSNNQAIGKVVISDTERFAGYHTEKSHDNDLGVTQVGTNVASLQGNVNLSAGDKYTQSASTVLAKNDIDIVAKSIDLTTAASTGSNEQSSASLKVGAFARISSPLIDLANNIENAKKSDGRLQAMQGLAAASNAYQAVSAATGMSGALIKGEVGIGFASANSQDRGSSSQAQGSTIQGGGNVNLTSTDGDIHATGASIAAGKTLTLDSAKNILLDAGQSSAAISGSNHNAGVEVGVGYSIGAQTGVYAYISANVGNGNYNNSATTNSNTHLSGDTVSLQSKGDTTLKGADVKADTINANVGGRLAIESVQDVLTQHNEQSSIGGRVQVSIGTAWEASGSLSQSTANGTSHVVNQQSGLFAGNGGYHVTADTVDLKGGAIVSSNADKSELTAKAISVENIANRMEYAANSVSVSGGFSVGGGDAQTSSGASNPNFTPGLALQDKGSASSTTYGTLTDGRINIGGQHLTSAAGLGAHTDLATANTAIARLPDLKNVMNNQQAMAAAANTVIATATQIAGDMGKLAQLKGEQAKAEFDDANGNVAQAQKDLDALNKDSTPEQREKAQQAVTLATQQRDNAQQAVSDAQAAEKNWGPTGDYTRAMKVVTGVLVGGGVGQGVGQIAANAGAPYAAEAIGDYFSQPGHDNQTAQLLSHAVLGAVLAVANGSSAAAGAGAGASGELAAQVLSRELYPQAYDADGSFHPDRLSPNQIQTVVALSAGVGALVAGATGGSMLDASVGGSIAANAVTNNRMLHTVDRSTAKTLAAKGRYSEQEIRDALRYSGLKDQNGNVIIPAGTVETYVNGRPINPTSDLSLADNQRQNAPFGVDRIDSTTTMERLPTAPPSQDLMDFIVAQTGGKNSPYFFSAPKQTQTSYSSDLPAAPQGTHRVSTTVNGYAYFPLAADCPAASCTNGDPIAYAIADPGTKAYQEALAHQNERTFNIVTGFLGVAGEAAAAAKAFMGLADAGAVAKGAGGAVVAAEGKIGDAVFNDVNQTARPAAQANVNEPTLIADRVTAKAEATGKPLPNGNMADAHAEIGVIQQAYNAGKTQGTDMVMNVTGKDVCGYCKGDIAAAAEQAGLKSLTVQAKDEVTGMPKTYYWTQGMRSIKEKR</sequence>
<keyword evidence="4" id="KW-0843">Virulence</keyword>
<dbReference type="InterPro" id="IPR006914">
    <property type="entry name" value="VENN_dom"/>
</dbReference>
<evidence type="ECO:0000256" key="5">
    <source>
        <dbReference type="SAM" id="Coils"/>
    </source>
</evidence>
<keyword evidence="3" id="KW-1266">Target cell cytoplasm</keyword>